<dbReference type="PANTHER" id="PTHR40088">
    <property type="entry name" value="PECTATE LYASE (EUROFUNG)"/>
    <property type="match status" value="1"/>
</dbReference>
<dbReference type="KEGG" id="cfus:CYFUS_008188"/>
<keyword evidence="7 12" id="KW-0456">Lyase</keyword>
<dbReference type="PANTHER" id="PTHR40088:SF1">
    <property type="entry name" value="PECTATE LYASE PEL9"/>
    <property type="match status" value="1"/>
</dbReference>
<feature type="signal peptide" evidence="10">
    <location>
        <begin position="1"/>
        <end position="21"/>
    </location>
</feature>
<evidence type="ECO:0000259" key="11">
    <source>
        <dbReference type="Pfam" id="PF22842"/>
    </source>
</evidence>
<comment type="subcellular location">
    <subcellularLocation>
        <location evidence="2">Secreted</location>
    </subcellularLocation>
</comment>
<dbReference type="InterPro" id="IPR012334">
    <property type="entry name" value="Pectin_lyas_fold"/>
</dbReference>
<dbReference type="EMBL" id="CP022098">
    <property type="protein sequence ID" value="ATB42709.1"/>
    <property type="molecule type" value="Genomic_DNA"/>
</dbReference>
<dbReference type="InterPro" id="IPR052052">
    <property type="entry name" value="Polysaccharide_Lyase_9"/>
</dbReference>
<keyword evidence="3" id="KW-0964">Secreted</keyword>
<dbReference type="SUPFAM" id="SSF51126">
    <property type="entry name" value="Pectin lyase-like"/>
    <property type="match status" value="1"/>
</dbReference>
<comment type="similarity">
    <text evidence="8">Belongs to the polysaccharide lyase 9 family.</text>
</comment>
<name>A0A250JFN2_9BACT</name>
<keyword evidence="4" id="KW-0479">Metal-binding</keyword>
<evidence type="ECO:0000256" key="10">
    <source>
        <dbReference type="SAM" id="SignalP"/>
    </source>
</evidence>
<evidence type="ECO:0000313" key="13">
    <source>
        <dbReference type="Proteomes" id="UP000217257"/>
    </source>
</evidence>
<evidence type="ECO:0000256" key="1">
    <source>
        <dbReference type="ARBA" id="ARBA00001913"/>
    </source>
</evidence>
<evidence type="ECO:0000256" key="2">
    <source>
        <dbReference type="ARBA" id="ARBA00004613"/>
    </source>
</evidence>
<proteinExistence type="inferred from homology"/>
<feature type="domain" description="Pel9A-like right handed beta-helix region" evidence="11">
    <location>
        <begin position="70"/>
        <end position="375"/>
    </location>
</feature>
<gene>
    <name evidence="12" type="ORF">CYFUS_008188</name>
</gene>
<evidence type="ECO:0000313" key="12">
    <source>
        <dbReference type="EMBL" id="ATB42709.1"/>
    </source>
</evidence>
<dbReference type="SMART" id="SM00710">
    <property type="entry name" value="PbH1"/>
    <property type="match status" value="5"/>
</dbReference>
<evidence type="ECO:0000256" key="9">
    <source>
        <dbReference type="SAM" id="MobiDB-lite"/>
    </source>
</evidence>
<feature type="chain" id="PRO_5012106091" evidence="10">
    <location>
        <begin position="22"/>
        <end position="458"/>
    </location>
</feature>
<dbReference type="Proteomes" id="UP000217257">
    <property type="component" value="Chromosome"/>
</dbReference>
<sequence>MRNRSVRYTLLSLVLAGCSLGGCGPEGSEEPETLSLDEPTASAEPPAGGAERLGINVDRRDATPAPTATAAAARTYYVSPTGKSTNTGAGFDSAWDFKTALAAVVAGDTILLQGGTYAIPYTSGEKNTIGFTKSGQSDKRITISSYNNARAVFDFSFPEQAWVQDSFGFHVTGSYWTFKGIDITRAGYQGAYVTGSYNTFENCRFYENRNTGLEINKGGNHTTVINCDAFRNYDPKKLGSMADGFGPKQTMGPGNVFIGCRAWENSDDGYDAFDSPETVVFKDSWAFRNGVDVWGYGGFTGNGNGFKIGGNYAQANHQLTNCVAFGHPKKGFDQNNNTGGVIIYNSIAYKNGTNFGLGNPVNSGQKHILKNNISLGASNSIANSTEQKNSWNSGFSASSADFQSLDTNLATAARNPDGSLPATTLFRLKSTSALVNAGVNVGLPYNGSAPDLGAFETP</sequence>
<feature type="region of interest" description="Disordered" evidence="9">
    <location>
        <begin position="24"/>
        <end position="54"/>
    </location>
</feature>
<dbReference type="GO" id="GO:0046872">
    <property type="term" value="F:metal ion binding"/>
    <property type="evidence" value="ECO:0007669"/>
    <property type="project" value="UniProtKB-KW"/>
</dbReference>
<evidence type="ECO:0000256" key="7">
    <source>
        <dbReference type="ARBA" id="ARBA00023239"/>
    </source>
</evidence>
<evidence type="ECO:0000256" key="6">
    <source>
        <dbReference type="ARBA" id="ARBA00022837"/>
    </source>
</evidence>
<evidence type="ECO:0000256" key="3">
    <source>
        <dbReference type="ARBA" id="ARBA00022525"/>
    </source>
</evidence>
<dbReference type="InterPro" id="IPR053868">
    <property type="entry name" value="Pel9A-like_beta_helix"/>
</dbReference>
<keyword evidence="6" id="KW-0106">Calcium</keyword>
<dbReference type="GO" id="GO:0005576">
    <property type="term" value="C:extracellular region"/>
    <property type="evidence" value="ECO:0007669"/>
    <property type="project" value="UniProtKB-SubCell"/>
</dbReference>
<dbReference type="Pfam" id="PF22842">
    <property type="entry name" value="Pel9A-like_beta_helix"/>
    <property type="match status" value="1"/>
</dbReference>
<evidence type="ECO:0000256" key="4">
    <source>
        <dbReference type="ARBA" id="ARBA00022723"/>
    </source>
</evidence>
<dbReference type="InterPro" id="IPR006626">
    <property type="entry name" value="PbH1"/>
</dbReference>
<dbReference type="PROSITE" id="PS51257">
    <property type="entry name" value="PROKAR_LIPOPROTEIN"/>
    <property type="match status" value="1"/>
</dbReference>
<reference evidence="12 13" key="1">
    <citation type="submission" date="2017-06" db="EMBL/GenBank/DDBJ databases">
        <title>Sequencing and comparative analysis of myxobacterial genomes.</title>
        <authorList>
            <person name="Rupp O."/>
            <person name="Goesmann A."/>
            <person name="Sogaard-Andersen L."/>
        </authorList>
    </citation>
    <scope>NUCLEOTIDE SEQUENCE [LARGE SCALE GENOMIC DNA]</scope>
    <source>
        <strain evidence="12 13">DSM 52655</strain>
    </source>
</reference>
<comment type="cofactor">
    <cofactor evidence="1">
        <name>Ca(2+)</name>
        <dbReference type="ChEBI" id="CHEBI:29108"/>
    </cofactor>
</comment>
<dbReference type="AlphaFoldDB" id="A0A250JFN2"/>
<keyword evidence="5 10" id="KW-0732">Signal</keyword>
<dbReference type="GO" id="GO:0016837">
    <property type="term" value="F:carbon-oxygen lyase activity, acting on polysaccharides"/>
    <property type="evidence" value="ECO:0007669"/>
    <property type="project" value="TreeGrafter"/>
</dbReference>
<accession>A0A250JFN2</accession>
<organism evidence="12 13">
    <name type="scientific">Cystobacter fuscus</name>
    <dbReference type="NCBI Taxonomy" id="43"/>
    <lineage>
        <taxon>Bacteria</taxon>
        <taxon>Pseudomonadati</taxon>
        <taxon>Myxococcota</taxon>
        <taxon>Myxococcia</taxon>
        <taxon>Myxococcales</taxon>
        <taxon>Cystobacterineae</taxon>
        <taxon>Archangiaceae</taxon>
        <taxon>Cystobacter</taxon>
    </lineage>
</organism>
<dbReference type="InterPro" id="IPR011050">
    <property type="entry name" value="Pectin_lyase_fold/virulence"/>
</dbReference>
<evidence type="ECO:0000256" key="5">
    <source>
        <dbReference type="ARBA" id="ARBA00022729"/>
    </source>
</evidence>
<protein>
    <submittedName>
        <fullName evidence="12">Pectate lyase</fullName>
    </submittedName>
</protein>
<dbReference type="Gene3D" id="2.160.20.10">
    <property type="entry name" value="Single-stranded right-handed beta-helix, Pectin lyase-like"/>
    <property type="match status" value="1"/>
</dbReference>
<evidence type="ECO:0000256" key="8">
    <source>
        <dbReference type="ARBA" id="ARBA00038263"/>
    </source>
</evidence>